<dbReference type="EMBL" id="FM252032">
    <property type="protein sequence ID" value="CAZ56270.1"/>
    <property type="molecule type" value="Genomic_DNA"/>
</dbReference>
<dbReference type="HOGENOM" id="CLU_149386_0_0_9"/>
<dbReference type="AlphaFoldDB" id="A0A0H3MWY5"/>
<dbReference type="Gene3D" id="1.10.10.10">
    <property type="entry name" value="Winged helix-like DNA-binding domain superfamily/Winged helix DNA-binding domain"/>
    <property type="match status" value="1"/>
</dbReference>
<proteinExistence type="predicted"/>
<evidence type="ECO:0000313" key="3">
    <source>
        <dbReference type="Proteomes" id="UP000009077"/>
    </source>
</evidence>
<gene>
    <name evidence="2" type="ordered locus">SSUBM407_1413</name>
</gene>
<dbReference type="InterPro" id="IPR036388">
    <property type="entry name" value="WH-like_DNA-bd_sf"/>
</dbReference>
<protein>
    <submittedName>
        <fullName evidence="2">DNA-binding phage protein</fullName>
    </submittedName>
</protein>
<name>A0A0H3MWY5_STRS4</name>
<accession>A0A0H3MWY5</accession>
<dbReference type="Proteomes" id="UP000009077">
    <property type="component" value="Chromosome"/>
</dbReference>
<dbReference type="KEGG" id="ssb:SSUBM407_1413"/>
<dbReference type="SUPFAM" id="SSF46785">
    <property type="entry name" value="Winged helix' DNA-binding domain"/>
    <property type="match status" value="1"/>
</dbReference>
<sequence>MWKGVKMDLKGNDKHIYSLIGVGIEKAITARHIAQQTNLDKRTVRECVRRLIIKHKIPIIGNRKGNHKGYFIPANHSELMAGIGALEKQIEEEKKRLEVLLEAEV</sequence>
<keyword evidence="2" id="KW-0238">DNA-binding</keyword>
<evidence type="ECO:0000313" key="2">
    <source>
        <dbReference type="EMBL" id="CAZ56270.1"/>
    </source>
</evidence>
<keyword evidence="1" id="KW-0175">Coiled coil</keyword>
<keyword evidence="3" id="KW-1185">Reference proteome</keyword>
<evidence type="ECO:0000256" key="1">
    <source>
        <dbReference type="SAM" id="Coils"/>
    </source>
</evidence>
<dbReference type="GO" id="GO:0003677">
    <property type="term" value="F:DNA binding"/>
    <property type="evidence" value="ECO:0007669"/>
    <property type="project" value="UniProtKB-KW"/>
</dbReference>
<dbReference type="InterPro" id="IPR036390">
    <property type="entry name" value="WH_DNA-bd_sf"/>
</dbReference>
<reference evidence="2 3" key="1">
    <citation type="journal article" date="2009" name="PLoS ONE">
        <title>Rapid evolution of virulence and drug resistance in the emerging zoonotic pathogen Streptococcus suis.</title>
        <authorList>
            <person name="Holden M.T.G."/>
            <person name="Hauser H."/>
            <person name="Sanders M."/>
            <person name="Ngo T.H."/>
            <person name="Cherevach I."/>
            <person name="Cronin A."/>
            <person name="Goodhead I."/>
            <person name="Mungall K."/>
            <person name="Quail M.A."/>
            <person name="Price C."/>
            <person name="Rabbinowitsch E."/>
            <person name="Sharp S."/>
            <person name="Croucher N.J."/>
            <person name="Chieu T.B."/>
            <person name="Mai N.T.H."/>
            <person name="Diep T.S."/>
            <person name="Chinh N.T."/>
            <person name="Kehoe M."/>
            <person name="Leigh J.A."/>
            <person name="Ward P.N."/>
            <person name="Dowson C.G."/>
            <person name="Whatmore A.M."/>
            <person name="Chanter N."/>
            <person name="Iversen P."/>
            <person name="Gottschalk M."/>
            <person name="Slater J.D."/>
            <person name="Smith H.E."/>
            <person name="Spratt B.G."/>
            <person name="Xu J."/>
            <person name="Ye C."/>
            <person name="Bentley S."/>
            <person name="Barrell B.G."/>
            <person name="Schultsz C."/>
            <person name="Maskell D.J."/>
            <person name="Parkhill J."/>
        </authorList>
    </citation>
    <scope>NUCLEOTIDE SEQUENCE [LARGE SCALE GENOMIC DNA]</scope>
    <source>
        <strain evidence="2 3">BM407</strain>
    </source>
</reference>
<organism evidence="2 3">
    <name type="scientific">Streptococcus suis (strain BM407)</name>
    <dbReference type="NCBI Taxonomy" id="568814"/>
    <lineage>
        <taxon>Bacteria</taxon>
        <taxon>Bacillati</taxon>
        <taxon>Bacillota</taxon>
        <taxon>Bacilli</taxon>
        <taxon>Lactobacillales</taxon>
        <taxon>Streptococcaceae</taxon>
        <taxon>Streptococcus</taxon>
    </lineage>
</organism>
<feature type="coiled-coil region" evidence="1">
    <location>
        <begin position="76"/>
        <end position="103"/>
    </location>
</feature>